<dbReference type="InterPro" id="IPR004268">
    <property type="entry name" value="MurJ"/>
</dbReference>
<evidence type="ECO:0000256" key="7">
    <source>
        <dbReference type="ARBA" id="ARBA00023136"/>
    </source>
</evidence>
<accession>A0A542EI88</accession>
<dbReference type="GO" id="GO:0008360">
    <property type="term" value="P:regulation of cell shape"/>
    <property type="evidence" value="ECO:0007669"/>
    <property type="project" value="UniProtKB-KW"/>
</dbReference>
<evidence type="ECO:0000256" key="2">
    <source>
        <dbReference type="ARBA" id="ARBA00022475"/>
    </source>
</evidence>
<dbReference type="PANTHER" id="PTHR47019">
    <property type="entry name" value="LIPID II FLIPPASE MURJ"/>
    <property type="match status" value="1"/>
</dbReference>
<evidence type="ECO:0000256" key="3">
    <source>
        <dbReference type="ARBA" id="ARBA00022692"/>
    </source>
</evidence>
<keyword evidence="10" id="KW-1185">Reference proteome</keyword>
<organism evidence="9 10">
    <name type="scientific">Yimella lutea</name>
    <dbReference type="NCBI Taxonomy" id="587872"/>
    <lineage>
        <taxon>Bacteria</taxon>
        <taxon>Bacillati</taxon>
        <taxon>Actinomycetota</taxon>
        <taxon>Actinomycetes</taxon>
        <taxon>Micrococcales</taxon>
        <taxon>Dermacoccaceae</taxon>
        <taxon>Yimella</taxon>
    </lineage>
</organism>
<feature type="transmembrane region" description="Helical" evidence="8">
    <location>
        <begin position="472"/>
        <end position="493"/>
    </location>
</feature>
<dbReference type="GO" id="GO:0009252">
    <property type="term" value="P:peptidoglycan biosynthetic process"/>
    <property type="evidence" value="ECO:0007669"/>
    <property type="project" value="UniProtKB-KW"/>
</dbReference>
<evidence type="ECO:0000313" key="9">
    <source>
        <dbReference type="EMBL" id="TQJ15051.1"/>
    </source>
</evidence>
<feature type="transmembrane region" description="Helical" evidence="8">
    <location>
        <begin position="56"/>
        <end position="78"/>
    </location>
</feature>
<dbReference type="PANTHER" id="PTHR47019:SF1">
    <property type="entry name" value="LIPID II FLIPPASE MURJ"/>
    <property type="match status" value="1"/>
</dbReference>
<dbReference type="GO" id="GO:0015648">
    <property type="term" value="F:lipid-linked peptidoglycan transporter activity"/>
    <property type="evidence" value="ECO:0007669"/>
    <property type="project" value="TreeGrafter"/>
</dbReference>
<feature type="transmembrane region" description="Helical" evidence="8">
    <location>
        <begin position="395"/>
        <end position="418"/>
    </location>
</feature>
<keyword evidence="2" id="KW-1003">Cell membrane</keyword>
<evidence type="ECO:0000256" key="4">
    <source>
        <dbReference type="ARBA" id="ARBA00022960"/>
    </source>
</evidence>
<feature type="transmembrane region" description="Helical" evidence="8">
    <location>
        <begin position="90"/>
        <end position="116"/>
    </location>
</feature>
<dbReference type="AlphaFoldDB" id="A0A542EI88"/>
<gene>
    <name evidence="9" type="ORF">FB459_2570</name>
</gene>
<keyword evidence="3 8" id="KW-0812">Transmembrane</keyword>
<evidence type="ECO:0000256" key="1">
    <source>
        <dbReference type="ARBA" id="ARBA00004651"/>
    </source>
</evidence>
<comment type="caution">
    <text evidence="9">The sequence shown here is derived from an EMBL/GenBank/DDBJ whole genome shotgun (WGS) entry which is preliminary data.</text>
</comment>
<dbReference type="Pfam" id="PF03023">
    <property type="entry name" value="MurJ"/>
    <property type="match status" value="1"/>
</dbReference>
<dbReference type="GO" id="GO:0034204">
    <property type="term" value="P:lipid translocation"/>
    <property type="evidence" value="ECO:0007669"/>
    <property type="project" value="TreeGrafter"/>
</dbReference>
<keyword evidence="4" id="KW-0133">Cell shape</keyword>
<feature type="transmembrane region" description="Helical" evidence="8">
    <location>
        <begin position="165"/>
        <end position="188"/>
    </location>
</feature>
<comment type="subcellular location">
    <subcellularLocation>
        <location evidence="1">Cell membrane</location>
        <topology evidence="1">Multi-pass membrane protein</topology>
    </subcellularLocation>
</comment>
<keyword evidence="7 8" id="KW-0472">Membrane</keyword>
<dbReference type="PRINTS" id="PR01806">
    <property type="entry name" value="VIRFACTRMVIN"/>
</dbReference>
<dbReference type="GO" id="GO:0005886">
    <property type="term" value="C:plasma membrane"/>
    <property type="evidence" value="ECO:0007669"/>
    <property type="project" value="UniProtKB-SubCell"/>
</dbReference>
<dbReference type="EMBL" id="VFMO01000001">
    <property type="protein sequence ID" value="TQJ15051.1"/>
    <property type="molecule type" value="Genomic_DNA"/>
</dbReference>
<dbReference type="RefSeq" id="WP_170221908.1">
    <property type="nucleotide sequence ID" value="NZ_BAABCI010000006.1"/>
</dbReference>
<feature type="transmembrane region" description="Helical" evidence="8">
    <location>
        <begin position="366"/>
        <end position="388"/>
    </location>
</feature>
<proteinExistence type="predicted"/>
<dbReference type="Proteomes" id="UP000320806">
    <property type="component" value="Unassembled WGS sequence"/>
</dbReference>
<feature type="transmembrane region" description="Helical" evidence="8">
    <location>
        <begin position="499"/>
        <end position="521"/>
    </location>
</feature>
<feature type="transmembrane region" description="Helical" evidence="8">
    <location>
        <begin position="136"/>
        <end position="158"/>
    </location>
</feature>
<evidence type="ECO:0000256" key="5">
    <source>
        <dbReference type="ARBA" id="ARBA00022984"/>
    </source>
</evidence>
<feature type="transmembrane region" description="Helical" evidence="8">
    <location>
        <begin position="328"/>
        <end position="354"/>
    </location>
</feature>
<name>A0A542EI88_9MICO</name>
<evidence type="ECO:0000256" key="8">
    <source>
        <dbReference type="SAM" id="Phobius"/>
    </source>
</evidence>
<reference evidence="9 10" key="1">
    <citation type="submission" date="2019-06" db="EMBL/GenBank/DDBJ databases">
        <title>Sequencing the genomes of 1000 actinobacteria strains.</title>
        <authorList>
            <person name="Klenk H.-P."/>
        </authorList>
    </citation>
    <scope>NUCLEOTIDE SEQUENCE [LARGE SCALE GENOMIC DNA]</scope>
    <source>
        <strain evidence="9 10">DSM 19828</strain>
    </source>
</reference>
<evidence type="ECO:0000313" key="10">
    <source>
        <dbReference type="Proteomes" id="UP000320806"/>
    </source>
</evidence>
<dbReference type="InterPro" id="IPR051050">
    <property type="entry name" value="Lipid_II_flippase_MurJ/MviN"/>
</dbReference>
<feature type="transmembrane region" description="Helical" evidence="8">
    <location>
        <begin position="208"/>
        <end position="235"/>
    </location>
</feature>
<feature type="transmembrane region" description="Helical" evidence="8">
    <location>
        <begin position="430"/>
        <end position="452"/>
    </location>
</feature>
<feature type="transmembrane region" description="Helical" evidence="8">
    <location>
        <begin position="298"/>
        <end position="316"/>
    </location>
</feature>
<evidence type="ECO:0000256" key="6">
    <source>
        <dbReference type="ARBA" id="ARBA00022989"/>
    </source>
</evidence>
<keyword evidence="5" id="KW-0573">Peptidoglycan synthesis</keyword>
<keyword evidence="6 8" id="KW-1133">Transmembrane helix</keyword>
<feature type="transmembrane region" description="Helical" evidence="8">
    <location>
        <begin position="256"/>
        <end position="278"/>
    </location>
</feature>
<protein>
    <submittedName>
        <fullName evidence="9">Putative peptidoglycan lipid II flippase</fullName>
    </submittedName>
</protein>
<sequence>MSPRRTGTLLGAAGAIAGVTLASRITGFGRWLVFSKEIGGSCVGQAYATANQLPNVLYEVTAGGALAAVVVPLVASAVERGDRDQADRISSALLTWAVVVLLPLAVLLGLLAGPIASALAGGAGTRCEGTLSNLTATMLVVFAPQVLLYGVGIVLAGVLQAHRRFVAAAVAPLLSSLVVIAAYLVYGATGDPNSYEVRPGVVLGTDDGVRWILAGGTTLGVVMLSLPLLIPLLRAGIRLRPTVRFPEGVAARARQLAGAGMIALVAQQVTVLATIALANDRGDTGAVNVYNYVQALYLLPYALLAVPIATAAFPRLSGTEGSSVLRRVLPLVGAAAILGAAALIAVSGPAGAFFEALDARPASVRALTPALAAYAPGLVGFSLIALLSRALYARGAAVAAGMAVGIGWLVAGVLPFAFLHGVHLDSARTLVVLGLCSSLGMTAAAAALVALVRRDWPDLELATTIRSWVRAFIAGLLSALAGLGLGRLCAGLTDTLAGATAVSVLVGLVAMATFVGAMWTIDRPTMRGWVGALGRAGGS</sequence>